<reference evidence="2" key="1">
    <citation type="submission" date="2022-12" db="EMBL/GenBank/DDBJ databases">
        <title>Genome assemblies of Blomia tropicalis.</title>
        <authorList>
            <person name="Cui Y."/>
        </authorList>
    </citation>
    <scope>NUCLEOTIDE SEQUENCE</scope>
    <source>
        <tissue evidence="2">Adult mites</tissue>
    </source>
</reference>
<feature type="region of interest" description="Disordered" evidence="1">
    <location>
        <begin position="224"/>
        <end position="260"/>
    </location>
</feature>
<dbReference type="PANTHER" id="PTHR15967">
    <property type="entry name" value="E2F-ASSOCIATED PHOSPHOPROTEIN"/>
    <property type="match status" value="1"/>
</dbReference>
<keyword evidence="3" id="KW-1185">Reference proteome</keyword>
<evidence type="ECO:0000256" key="1">
    <source>
        <dbReference type="SAM" id="MobiDB-lite"/>
    </source>
</evidence>
<dbReference type="GO" id="GO:0005634">
    <property type="term" value="C:nucleus"/>
    <property type="evidence" value="ECO:0007669"/>
    <property type="project" value="TreeGrafter"/>
</dbReference>
<evidence type="ECO:0000313" key="2">
    <source>
        <dbReference type="EMBL" id="KAJ6217484.1"/>
    </source>
</evidence>
<dbReference type="EMBL" id="JAPWDV010000003">
    <property type="protein sequence ID" value="KAJ6217484.1"/>
    <property type="molecule type" value="Genomic_DNA"/>
</dbReference>
<evidence type="ECO:0008006" key="4">
    <source>
        <dbReference type="Google" id="ProtNLM"/>
    </source>
</evidence>
<feature type="region of interest" description="Disordered" evidence="1">
    <location>
        <begin position="152"/>
        <end position="177"/>
    </location>
</feature>
<name>A0A9Q0M1R6_BLOTA</name>
<organism evidence="2 3">
    <name type="scientific">Blomia tropicalis</name>
    <name type="common">Mite</name>
    <dbReference type="NCBI Taxonomy" id="40697"/>
    <lineage>
        <taxon>Eukaryota</taxon>
        <taxon>Metazoa</taxon>
        <taxon>Ecdysozoa</taxon>
        <taxon>Arthropoda</taxon>
        <taxon>Chelicerata</taxon>
        <taxon>Arachnida</taxon>
        <taxon>Acari</taxon>
        <taxon>Acariformes</taxon>
        <taxon>Sarcoptiformes</taxon>
        <taxon>Astigmata</taxon>
        <taxon>Glycyphagoidea</taxon>
        <taxon>Echimyopodidae</taxon>
        <taxon>Blomia</taxon>
    </lineage>
</organism>
<accession>A0A9Q0M1R6</accession>
<protein>
    <recommendedName>
        <fullName evidence="4">E2F-associated phosphoprotein</fullName>
    </recommendedName>
</protein>
<dbReference type="AlphaFoldDB" id="A0A9Q0M1R6"/>
<sequence length="297" mass="34310">MDHDDYYYRDIVDGISDVDSVSSDEDNVDGDADCRRLFEHGKHLSELDKQALLGSRMFESFNDDSNQSFEREMENEARNHVNGLHVNHVQSSNETNSTELVKSCPKIDANIVSIASTSRTKEQENDDLFYDPDEDECNETWLESHRTQCSSAPRHAWDSERQAKLDQSGRLKKPQSDATLNCPCCLSVLCLDCQRHDTYKTQYRAMFVLNCRVEHSKKLIYRNKEEARQQYRRSKKYRQSGATSNNNNNNTDKEIDPSSTNQANDIYFPVHCCQCNTQVALYDTDEVYHFFSVIASH</sequence>
<dbReference type="InterPro" id="IPR019370">
    <property type="entry name" value="E2F-assoc_phosphoprotein"/>
</dbReference>
<dbReference type="PANTHER" id="PTHR15967:SF0">
    <property type="entry name" value="E2F-ASSOCIATED PHOSPHOPROTEIN"/>
    <property type="match status" value="1"/>
</dbReference>
<proteinExistence type="predicted"/>
<dbReference type="Proteomes" id="UP001142055">
    <property type="component" value="Chromosome 3"/>
</dbReference>
<evidence type="ECO:0000313" key="3">
    <source>
        <dbReference type="Proteomes" id="UP001142055"/>
    </source>
</evidence>
<dbReference type="Pfam" id="PF10238">
    <property type="entry name" value="Eapp_C"/>
    <property type="match status" value="1"/>
</dbReference>
<feature type="compositionally biased region" description="Basic and acidic residues" evidence="1">
    <location>
        <begin position="155"/>
        <end position="169"/>
    </location>
</feature>
<gene>
    <name evidence="2" type="ORF">RDWZM_008641</name>
</gene>
<comment type="caution">
    <text evidence="2">The sequence shown here is derived from an EMBL/GenBank/DDBJ whole genome shotgun (WGS) entry which is preliminary data.</text>
</comment>